<evidence type="ECO:0008006" key="3">
    <source>
        <dbReference type="Google" id="ProtNLM"/>
    </source>
</evidence>
<dbReference type="OrthoDB" id="5986462at2759"/>
<dbReference type="EMBL" id="CACVKT020007644">
    <property type="protein sequence ID" value="CAC5409571.1"/>
    <property type="molecule type" value="Genomic_DNA"/>
</dbReference>
<protein>
    <recommendedName>
        <fullName evidence="3">Tesmin/TSO1-like CXC domain-containing protein</fullName>
    </recommendedName>
</protein>
<name>A0A6J8DPY4_MYTCO</name>
<evidence type="ECO:0000313" key="1">
    <source>
        <dbReference type="EMBL" id="CAC5409571.1"/>
    </source>
</evidence>
<gene>
    <name evidence="1" type="ORF">MCOR_42836</name>
</gene>
<dbReference type="AlphaFoldDB" id="A0A6J8DPY4"/>
<dbReference type="PANTHER" id="PTHR46704">
    <property type="entry name" value="CXC DOMAIN-CONTAINING PROTEIN-RELATED"/>
    <property type="match status" value="1"/>
</dbReference>
<accession>A0A6J8DPY4</accession>
<evidence type="ECO:0000313" key="2">
    <source>
        <dbReference type="Proteomes" id="UP000507470"/>
    </source>
</evidence>
<reference evidence="1 2" key="1">
    <citation type="submission" date="2020-06" db="EMBL/GenBank/DDBJ databases">
        <authorList>
            <person name="Li R."/>
            <person name="Bekaert M."/>
        </authorList>
    </citation>
    <scope>NUCLEOTIDE SEQUENCE [LARGE SCALE GENOMIC DNA]</scope>
    <source>
        <strain evidence="2">wild</strain>
    </source>
</reference>
<keyword evidence="2" id="KW-1185">Reference proteome</keyword>
<sequence>MIHFADAVRDGFKKISITTVAIDVIVIAISVFKDTEADEIWIAFANRKHFCYIPIHDIAQSLGPLQYRIIPIFHAFTGCDTVSSIAGRGKKTAWDTWNAFPEVSAALRQMTDQPSIISRDSILPLLERYVVLLYHRTSESNSVNEAREVFFAHKGRSIVSVPPTREALYQHAKRSVYQAGLILIQCLLLQPVLPSPDLYGWKKQENGMWNPFWTILAEAVSSLQERVHCGCKKGCRGQCKGFKSDLLCTALCKCGGDCA</sequence>
<dbReference type="PANTHER" id="PTHR46704:SF9">
    <property type="entry name" value="BHLH DOMAIN-CONTAINING PROTEIN"/>
    <property type="match status" value="1"/>
</dbReference>
<dbReference type="Proteomes" id="UP000507470">
    <property type="component" value="Unassembled WGS sequence"/>
</dbReference>
<organism evidence="1 2">
    <name type="scientific">Mytilus coruscus</name>
    <name type="common">Sea mussel</name>
    <dbReference type="NCBI Taxonomy" id="42192"/>
    <lineage>
        <taxon>Eukaryota</taxon>
        <taxon>Metazoa</taxon>
        <taxon>Spiralia</taxon>
        <taxon>Lophotrochozoa</taxon>
        <taxon>Mollusca</taxon>
        <taxon>Bivalvia</taxon>
        <taxon>Autobranchia</taxon>
        <taxon>Pteriomorphia</taxon>
        <taxon>Mytilida</taxon>
        <taxon>Mytiloidea</taxon>
        <taxon>Mytilidae</taxon>
        <taxon>Mytilinae</taxon>
        <taxon>Mytilus</taxon>
    </lineage>
</organism>
<proteinExistence type="predicted"/>